<proteinExistence type="predicted"/>
<organism evidence="1 2">
    <name type="scientific">Persea americana</name>
    <name type="common">Avocado</name>
    <dbReference type="NCBI Taxonomy" id="3435"/>
    <lineage>
        <taxon>Eukaryota</taxon>
        <taxon>Viridiplantae</taxon>
        <taxon>Streptophyta</taxon>
        <taxon>Embryophyta</taxon>
        <taxon>Tracheophyta</taxon>
        <taxon>Spermatophyta</taxon>
        <taxon>Magnoliopsida</taxon>
        <taxon>Magnoliidae</taxon>
        <taxon>Laurales</taxon>
        <taxon>Lauraceae</taxon>
        <taxon>Persea</taxon>
    </lineage>
</organism>
<sequence>MHCGNLYYGYVKLYLNVSMHPDDESTAGIEGVLGDHLGIILATYADKGLPKLYPFRDSGYNCKWKKIEAIVIDGSMGTAEAREGESIGSDRSRLSASLLGSLATEVEDEVFCCAVFRNPLSKSEFPPPDPRVSTSWDVFSTAVEKYPQNRMLGWREFVDGKAAHYSWRTYKEIYEEVLHIGSALRTSGAEPGSCIGIYGSNCPQWIVAMEACNGHSLICVPLYDTLGAGAVDYIIEHAEIDFVFVQDNKVIQLLNSNSVSAGRLKLIVCFSTLTKEEKDSAASFGTKPYSWNEFLQMGKENPVELYPPQPLDICTIMYTSGTSGQPKGVILTHENHAMYICGVELYMNQFEDKMTVDDVYLSFLPLAHILDRMIEEFFFHKGASVGFYQGDINALRDDLMELKPTFFAGVPRVYERVHEGILKSLQELNPRRRKIFDILYKYKLFWMKLGFSHKKASPLADLLAFRKIKARLGGRIRLMVSGGAPLSTEVEEFMRVTGCAFFTQGYGLTETCGLSSVGIPDEISLVGTVGPPSVYSEIRLEEVPEMGYSPFAEPPCGEICVRGKTVFSGYHKNPELTKEVMRDGWFYTGDIGELRSDGILKIIDRKKNIFKLSQGEYVAAEYLEKIYGSSPIVEDIWVYGDSFRSVLVAVVVPHADNTKKWAELNGYTGSFPELCSLDQLKTHVVLELKSIAVKNKLRGFEHIRGVILETQPFDVERDLVTPTMKKRRGQLLKHYQEGIDSLYKGLTKGRT</sequence>
<dbReference type="EMBL" id="CM056811">
    <property type="protein sequence ID" value="KAJ8636265.1"/>
    <property type="molecule type" value="Genomic_DNA"/>
</dbReference>
<name>A0ACC2LSB1_PERAE</name>
<protein>
    <submittedName>
        <fullName evidence="1">Uncharacterized protein</fullName>
    </submittedName>
</protein>
<accession>A0ACC2LSB1</accession>
<evidence type="ECO:0000313" key="2">
    <source>
        <dbReference type="Proteomes" id="UP001234297"/>
    </source>
</evidence>
<reference evidence="1 2" key="1">
    <citation type="journal article" date="2022" name="Hortic Res">
        <title>A haplotype resolved chromosomal level avocado genome allows analysis of novel avocado genes.</title>
        <authorList>
            <person name="Nath O."/>
            <person name="Fletcher S.J."/>
            <person name="Hayward A."/>
            <person name="Shaw L.M."/>
            <person name="Masouleh A.K."/>
            <person name="Furtado A."/>
            <person name="Henry R.J."/>
            <person name="Mitter N."/>
        </authorList>
    </citation>
    <scope>NUCLEOTIDE SEQUENCE [LARGE SCALE GENOMIC DNA]</scope>
    <source>
        <strain evidence="2">cv. Hass</strain>
    </source>
</reference>
<gene>
    <name evidence="1" type="ORF">MRB53_010532</name>
</gene>
<evidence type="ECO:0000313" key="1">
    <source>
        <dbReference type="EMBL" id="KAJ8636265.1"/>
    </source>
</evidence>
<dbReference type="Proteomes" id="UP001234297">
    <property type="component" value="Chromosome 3"/>
</dbReference>
<keyword evidence="2" id="KW-1185">Reference proteome</keyword>
<comment type="caution">
    <text evidence="1">The sequence shown here is derived from an EMBL/GenBank/DDBJ whole genome shotgun (WGS) entry which is preliminary data.</text>
</comment>